<protein>
    <recommendedName>
        <fullName evidence="12">Avidin</fullName>
    </recommendedName>
</protein>
<dbReference type="InterPro" id="IPR005468">
    <property type="entry name" value="Avidin/str"/>
</dbReference>
<evidence type="ECO:0000256" key="1">
    <source>
        <dbReference type="ARBA" id="ARBA00004613"/>
    </source>
</evidence>
<keyword evidence="5 8" id="KW-1015">Disulfide bond</keyword>
<dbReference type="PROSITE" id="PS51326">
    <property type="entry name" value="AVIDIN_2"/>
    <property type="match status" value="1"/>
</dbReference>
<evidence type="ECO:0000256" key="2">
    <source>
        <dbReference type="ARBA" id="ARBA00006297"/>
    </source>
</evidence>
<proteinExistence type="inferred from homology"/>
<evidence type="ECO:0000256" key="3">
    <source>
        <dbReference type="ARBA" id="ARBA00022525"/>
    </source>
</evidence>
<keyword evidence="4 9" id="KW-0732">Signal</keyword>
<comment type="subcellular location">
    <subcellularLocation>
        <location evidence="1">Secreted</location>
    </subcellularLocation>
</comment>
<dbReference type="SUPFAM" id="SSF50876">
    <property type="entry name" value="Avidin/streptavidin"/>
    <property type="match status" value="1"/>
</dbReference>
<organism evidence="10 11">
    <name type="scientific">Pangasianodon hypophthalmus</name>
    <name type="common">Striped catfish</name>
    <name type="synonym">Helicophagus hypophthalmus</name>
    <dbReference type="NCBI Taxonomy" id="310915"/>
    <lineage>
        <taxon>Eukaryota</taxon>
        <taxon>Metazoa</taxon>
        <taxon>Chordata</taxon>
        <taxon>Craniata</taxon>
        <taxon>Vertebrata</taxon>
        <taxon>Euteleostomi</taxon>
        <taxon>Actinopterygii</taxon>
        <taxon>Neopterygii</taxon>
        <taxon>Teleostei</taxon>
        <taxon>Ostariophysi</taxon>
        <taxon>Siluriformes</taxon>
        <taxon>Pangasiidae</taxon>
        <taxon>Pangasianodon</taxon>
    </lineage>
</organism>
<sequence length="157" mass="16872">MTWIAACLCVLVLGMYQIIIGQTLNPDSERKVLGCNVTGEWHSELGSQLQLSAAGPEVRGVYRTAVESARGAAGPSREARVVGVISDGPQPTIAFSVLWAKGSCTTWVGQCFILPGGVQVLKTLWMLRSAAESSMDNWDNTRLGEDQFICARGVESL</sequence>
<accession>A0A5N5LKK4</accession>
<evidence type="ECO:0000256" key="5">
    <source>
        <dbReference type="ARBA" id="ARBA00023157"/>
    </source>
</evidence>
<evidence type="ECO:0000313" key="10">
    <source>
        <dbReference type="EMBL" id="KAB5543247.1"/>
    </source>
</evidence>
<evidence type="ECO:0000256" key="9">
    <source>
        <dbReference type="SAM" id="SignalP"/>
    </source>
</evidence>
<dbReference type="PRINTS" id="PR00709">
    <property type="entry name" value="AVIDIN"/>
</dbReference>
<gene>
    <name evidence="10" type="ORF">PHYPO_G00076930</name>
</gene>
<feature type="disulfide bond" evidence="8">
    <location>
        <begin position="35"/>
        <end position="111"/>
    </location>
</feature>
<feature type="chain" id="PRO_5024467489" description="Avidin" evidence="9">
    <location>
        <begin position="22"/>
        <end position="157"/>
    </location>
</feature>
<dbReference type="Proteomes" id="UP000327468">
    <property type="component" value="Chromosome 17"/>
</dbReference>
<evidence type="ECO:0000256" key="4">
    <source>
        <dbReference type="ARBA" id="ARBA00022729"/>
    </source>
</evidence>
<dbReference type="GO" id="GO:0005576">
    <property type="term" value="C:extracellular region"/>
    <property type="evidence" value="ECO:0007669"/>
    <property type="project" value="UniProtKB-SubCell"/>
</dbReference>
<keyword evidence="3" id="KW-0964">Secreted</keyword>
<evidence type="ECO:0000256" key="7">
    <source>
        <dbReference type="ARBA" id="ARBA00023267"/>
    </source>
</evidence>
<feature type="signal peptide" evidence="9">
    <location>
        <begin position="1"/>
        <end position="21"/>
    </location>
</feature>
<keyword evidence="7" id="KW-0092">Biotin</keyword>
<evidence type="ECO:0000256" key="6">
    <source>
        <dbReference type="ARBA" id="ARBA00023180"/>
    </source>
</evidence>
<evidence type="ECO:0000313" key="11">
    <source>
        <dbReference type="Proteomes" id="UP000327468"/>
    </source>
</evidence>
<dbReference type="InterPro" id="IPR005469">
    <property type="entry name" value="Avidin"/>
</dbReference>
<keyword evidence="6" id="KW-0325">Glycoprotein</keyword>
<comment type="caution">
    <text evidence="10">The sequence shown here is derived from an EMBL/GenBank/DDBJ whole genome shotgun (WGS) entry which is preliminary data.</text>
</comment>
<dbReference type="EMBL" id="VFJC01000018">
    <property type="protein sequence ID" value="KAB5543247.1"/>
    <property type="molecule type" value="Genomic_DNA"/>
</dbReference>
<dbReference type="Gene3D" id="2.40.128.30">
    <property type="entry name" value="Avidin-like"/>
    <property type="match status" value="1"/>
</dbReference>
<evidence type="ECO:0008006" key="12">
    <source>
        <dbReference type="Google" id="ProtNLM"/>
    </source>
</evidence>
<dbReference type="GO" id="GO:0009374">
    <property type="term" value="F:biotin binding"/>
    <property type="evidence" value="ECO:0007669"/>
    <property type="project" value="InterPro"/>
</dbReference>
<reference evidence="10 11" key="1">
    <citation type="submission" date="2019-06" db="EMBL/GenBank/DDBJ databases">
        <title>A chromosome-scale genome assembly of the striped catfish, Pangasianodon hypophthalmus.</title>
        <authorList>
            <person name="Wen M."/>
            <person name="Zahm M."/>
            <person name="Roques C."/>
            <person name="Cabau C."/>
            <person name="Klopp C."/>
            <person name="Donnadieu C."/>
            <person name="Jouanno E."/>
            <person name="Avarre J.-C."/>
            <person name="Campet M."/>
            <person name="Ha T.T.T."/>
            <person name="Dugue R."/>
            <person name="Lampietro C."/>
            <person name="Louis A."/>
            <person name="Herpin A."/>
            <person name="Echchiki A."/>
            <person name="Berthelot C."/>
            <person name="Parey E."/>
            <person name="Roest-Crollius H."/>
            <person name="Braasch I."/>
            <person name="Postlethwait J."/>
            <person name="Bobe J."/>
            <person name="Montfort J."/>
            <person name="Bouchez O."/>
            <person name="Begum T."/>
            <person name="Schartl M."/>
            <person name="Guiguen Y."/>
        </authorList>
    </citation>
    <scope>NUCLEOTIDE SEQUENCE [LARGE SCALE GENOMIC DNA]</scope>
    <source>
        <strain evidence="10 11">Indonesia</strain>
        <tissue evidence="10">Blood</tissue>
    </source>
</reference>
<dbReference type="PANTHER" id="PTHR34399:SF3">
    <property type="entry name" value="AVID PROTEIN-RELATED"/>
    <property type="match status" value="1"/>
</dbReference>
<dbReference type="AlphaFoldDB" id="A0A5N5LKK4"/>
<dbReference type="InterPro" id="IPR036896">
    <property type="entry name" value="Avidin-like_sf"/>
</dbReference>
<dbReference type="PANTHER" id="PTHR34399">
    <property type="entry name" value="AVIDIN-RELATED"/>
    <property type="match status" value="1"/>
</dbReference>
<comment type="similarity">
    <text evidence="2">Belongs to the avidin/streptavidin family.</text>
</comment>
<dbReference type="InterPro" id="IPR051764">
    <property type="entry name" value="Avidin/Streptavidin-rel"/>
</dbReference>
<dbReference type="Pfam" id="PF01382">
    <property type="entry name" value="Avidin"/>
    <property type="match status" value="1"/>
</dbReference>
<name>A0A5N5LKK4_PANHP</name>
<keyword evidence="11" id="KW-1185">Reference proteome</keyword>
<evidence type="ECO:0000256" key="8">
    <source>
        <dbReference type="PIRSR" id="PIRSR605468-51"/>
    </source>
</evidence>